<evidence type="ECO:0000313" key="2">
    <source>
        <dbReference type="EMBL" id="NLS14489.1"/>
    </source>
</evidence>
<dbReference type="Proteomes" id="UP000535589">
    <property type="component" value="Unassembled WGS sequence"/>
</dbReference>
<proteinExistence type="predicted"/>
<dbReference type="AlphaFoldDB" id="A0A7X8TTE7"/>
<gene>
    <name evidence="2" type="ORF">HGP28_16605</name>
</gene>
<dbReference type="SUPFAM" id="SSF52980">
    <property type="entry name" value="Restriction endonuclease-like"/>
    <property type="match status" value="1"/>
</dbReference>
<dbReference type="RefSeq" id="WP_168837584.1">
    <property type="nucleotide sequence ID" value="NZ_JABAIK010000022.1"/>
</dbReference>
<dbReference type="EMBL" id="JABAIK010000022">
    <property type="protein sequence ID" value="NLS14489.1"/>
    <property type="molecule type" value="Genomic_DNA"/>
</dbReference>
<keyword evidence="2" id="KW-0540">Nuclease</keyword>
<dbReference type="GO" id="GO:0009307">
    <property type="term" value="P:DNA restriction-modification system"/>
    <property type="evidence" value="ECO:0007669"/>
    <property type="project" value="InterPro"/>
</dbReference>
<dbReference type="InterPro" id="IPR011335">
    <property type="entry name" value="Restrct_endonuc-II-like"/>
</dbReference>
<sequence>MIDDPYPEKWQDLQLGVRRIFRNIGLSANVEVDLVTPRGSVNVDVLAIDGQSVDKIKYIVECKNWESAIPQSVVHSFTTVMAETGANIGFIISKHGLQSGAKEYTRNTNIVGLTYLEFQQRYFEAWWKRFFCPRIGDAADRVLQYTEEFNGYRDKEYNKLPPDKQKEFDHLRSQYTVHLMTFSMFNFPMMSPMLNTGKLLDVPSDLEGFKKNVLSSIAPGIEWHCTTFRGLLEIILQFLQDVEAKFNSLFGGYIFDITPISGVGEEGPPIEDEFL</sequence>
<organism evidence="2 3">
    <name type="scientific">Vibrio agarilyticus</name>
    <dbReference type="NCBI Taxonomy" id="2726741"/>
    <lineage>
        <taxon>Bacteria</taxon>
        <taxon>Pseudomonadati</taxon>
        <taxon>Pseudomonadota</taxon>
        <taxon>Gammaproteobacteria</taxon>
        <taxon>Vibrionales</taxon>
        <taxon>Vibrionaceae</taxon>
        <taxon>Vibrio</taxon>
    </lineage>
</organism>
<dbReference type="GO" id="GO:0003677">
    <property type="term" value="F:DNA binding"/>
    <property type="evidence" value="ECO:0007669"/>
    <property type="project" value="InterPro"/>
</dbReference>
<keyword evidence="3" id="KW-1185">Reference proteome</keyword>
<keyword evidence="2" id="KW-0378">Hydrolase</keyword>
<name>A0A7X8TTE7_9VIBR</name>
<comment type="caution">
    <text evidence="2">The sequence shown here is derived from an EMBL/GenBank/DDBJ whole genome shotgun (WGS) entry which is preliminary data.</text>
</comment>
<dbReference type="GO" id="GO:0004519">
    <property type="term" value="F:endonuclease activity"/>
    <property type="evidence" value="ECO:0007669"/>
    <property type="project" value="UniProtKB-KW"/>
</dbReference>
<dbReference type="InterPro" id="IPR007560">
    <property type="entry name" value="Restrct_endonuc_IV_Mrr"/>
</dbReference>
<evidence type="ECO:0000259" key="1">
    <source>
        <dbReference type="Pfam" id="PF04471"/>
    </source>
</evidence>
<reference evidence="2 3" key="1">
    <citation type="submission" date="2020-04" db="EMBL/GenBank/DDBJ databases">
        <title>Vibrio sp. SM6, a novel species isolated from seawater.</title>
        <authorList>
            <person name="Wang X."/>
        </authorList>
    </citation>
    <scope>NUCLEOTIDE SEQUENCE [LARGE SCALE GENOMIC DNA]</scope>
    <source>
        <strain evidence="2 3">SM6</strain>
    </source>
</reference>
<evidence type="ECO:0000313" key="3">
    <source>
        <dbReference type="Proteomes" id="UP000535589"/>
    </source>
</evidence>
<keyword evidence="2" id="KW-0255">Endonuclease</keyword>
<dbReference type="Pfam" id="PF04471">
    <property type="entry name" value="Mrr_cat"/>
    <property type="match status" value="1"/>
</dbReference>
<accession>A0A7X8TTE7</accession>
<protein>
    <submittedName>
        <fullName evidence="2">Restriction endonuclease</fullName>
    </submittedName>
</protein>
<feature type="domain" description="Restriction endonuclease type IV Mrr" evidence="1">
    <location>
        <begin position="10"/>
        <end position="111"/>
    </location>
</feature>